<dbReference type="EnsemblPlants" id="Bo4g086560.1">
    <property type="protein sequence ID" value="Bo4g086560.1"/>
    <property type="gene ID" value="Bo4g086560"/>
</dbReference>
<evidence type="ECO:0008006" key="4">
    <source>
        <dbReference type="Google" id="ProtNLM"/>
    </source>
</evidence>
<proteinExistence type="predicted"/>
<feature type="compositionally biased region" description="Polar residues" evidence="1">
    <location>
        <begin position="86"/>
        <end position="99"/>
    </location>
</feature>
<organism evidence="2 3">
    <name type="scientific">Brassica oleracea var. oleracea</name>
    <dbReference type="NCBI Taxonomy" id="109376"/>
    <lineage>
        <taxon>Eukaryota</taxon>
        <taxon>Viridiplantae</taxon>
        <taxon>Streptophyta</taxon>
        <taxon>Embryophyta</taxon>
        <taxon>Tracheophyta</taxon>
        <taxon>Spermatophyta</taxon>
        <taxon>Magnoliopsida</taxon>
        <taxon>eudicotyledons</taxon>
        <taxon>Gunneridae</taxon>
        <taxon>Pentapetalae</taxon>
        <taxon>rosids</taxon>
        <taxon>malvids</taxon>
        <taxon>Brassicales</taxon>
        <taxon>Brassicaceae</taxon>
        <taxon>Brassiceae</taxon>
        <taxon>Brassica</taxon>
    </lineage>
</organism>
<feature type="region of interest" description="Disordered" evidence="1">
    <location>
        <begin position="351"/>
        <end position="404"/>
    </location>
</feature>
<feature type="region of interest" description="Disordered" evidence="1">
    <location>
        <begin position="1"/>
        <end position="142"/>
    </location>
</feature>
<feature type="region of interest" description="Disordered" evidence="1">
    <location>
        <begin position="690"/>
        <end position="722"/>
    </location>
</feature>
<feature type="compositionally biased region" description="Polar residues" evidence="1">
    <location>
        <begin position="43"/>
        <end position="71"/>
    </location>
</feature>
<dbReference type="Gramene" id="Bo4g086560.1">
    <property type="protein sequence ID" value="Bo4g086560.1"/>
    <property type="gene ID" value="Bo4g086560"/>
</dbReference>
<accession>A0A0D3BVC2</accession>
<dbReference type="eggNOG" id="KOG0017">
    <property type="taxonomic scope" value="Eukaryota"/>
</dbReference>
<reference evidence="2 3" key="1">
    <citation type="journal article" date="2014" name="Genome Biol.">
        <title>Transcriptome and methylome profiling reveals relics of genome dominance in the mesopolyploid Brassica oleracea.</title>
        <authorList>
            <person name="Parkin I.A."/>
            <person name="Koh C."/>
            <person name="Tang H."/>
            <person name="Robinson S.J."/>
            <person name="Kagale S."/>
            <person name="Clarke W.E."/>
            <person name="Town C.D."/>
            <person name="Nixon J."/>
            <person name="Krishnakumar V."/>
            <person name="Bidwell S.L."/>
            <person name="Denoeud F."/>
            <person name="Belcram H."/>
            <person name="Links M.G."/>
            <person name="Just J."/>
            <person name="Clarke C."/>
            <person name="Bender T."/>
            <person name="Huebert T."/>
            <person name="Mason A.S."/>
            <person name="Pires J.C."/>
            <person name="Barker G."/>
            <person name="Moore J."/>
            <person name="Walley P.G."/>
            <person name="Manoli S."/>
            <person name="Batley J."/>
            <person name="Edwards D."/>
            <person name="Nelson M.N."/>
            <person name="Wang X."/>
            <person name="Paterson A.H."/>
            <person name="King G."/>
            <person name="Bancroft I."/>
            <person name="Chalhoub B."/>
            <person name="Sharpe A.G."/>
        </authorList>
    </citation>
    <scope>NUCLEOTIDE SEQUENCE</scope>
    <source>
        <strain evidence="2 3">cv. TO1000</strain>
    </source>
</reference>
<protein>
    <recommendedName>
        <fullName evidence="4">Retrotransposon gag domain-containing protein</fullName>
    </recommendedName>
</protein>
<dbReference type="AlphaFoldDB" id="A0A0D3BVC2"/>
<feature type="compositionally biased region" description="Basic and acidic residues" evidence="1">
    <location>
        <begin position="624"/>
        <end position="636"/>
    </location>
</feature>
<feature type="compositionally biased region" description="Basic residues" evidence="1">
    <location>
        <begin position="72"/>
        <end position="81"/>
    </location>
</feature>
<evidence type="ECO:0000313" key="2">
    <source>
        <dbReference type="EnsemblPlants" id="Bo4g086560.1"/>
    </source>
</evidence>
<feature type="compositionally biased region" description="Basic and acidic residues" evidence="1">
    <location>
        <begin position="351"/>
        <end position="376"/>
    </location>
</feature>
<sequence>MTMNEHGEPTEAAQTTAELQKRENTPASLQSLKEKLDEHSKQLEQSTEKLSQLHSENTILRDQNQALNATGNKKRRFHTRVRPMGNLNTPNTEGGTTDTPPAPGVAGPAQEGTENPQIHDLEESDSEPEPEKEAPERAAVTEPSITAYLEQIFSKRFDAMQSMVERLPGVAPPIQRTNPDSYADTPFVEDITSVEMPRKFSFPSIKMYDSTGDPDDHIAQYKQRMMAVALPKESREATICKGFGSILIGPALQWYINFPTSNSRAVGAWRYGLYEILQHRVEPLRDYITRFNQEKVVVPECSIPTAISAFKGGLLPDGGLYKELTMYPCKTMEDVLSRAWAQVKWEEDVASRAKAQPKQDQRSARSNRGDQDERSSQKGSKNSSSRNRGRFHYQPQEKEEGMSVSTWPDISHLSISTPELVSTLRQMGQQVKWPPMMIAPNSFRNPELWCDFHHDHGHKTEDCIALKIEKAKVHLSKETAGKSKGTVPASPPRQDRVIHVISGGSEESGVSHAAAKKSTRNAKHANCLVKRILVDNGSSSNIISQMAYQDLGLEENTLTRKKRPRTPRTQGPEVKDTRNWGSFQRSRTLDHSKNPRNPRRTYVDRSAWSPPKPFKVASARKTRSSQDPRPPPHIDKITKNLTRIEKLSQAGDLRTWSLQWMNVTTRFMEVLKIIISRKHWSPNIEGRGMKRVSTTVPRPKKEAELCRRRRNPPARTLVPKAS</sequence>
<dbReference type="HOGENOM" id="CLU_023327_0_0_1"/>
<keyword evidence="3" id="KW-1185">Reference proteome</keyword>
<name>A0A0D3BVC2_BRAOL</name>
<feature type="region of interest" description="Disordered" evidence="1">
    <location>
        <begin position="555"/>
        <end position="636"/>
    </location>
</feature>
<evidence type="ECO:0000256" key="1">
    <source>
        <dbReference type="SAM" id="MobiDB-lite"/>
    </source>
</evidence>
<reference evidence="2" key="2">
    <citation type="submission" date="2015-03" db="UniProtKB">
        <authorList>
            <consortium name="EnsemblPlants"/>
        </authorList>
    </citation>
    <scope>IDENTIFICATION</scope>
</reference>
<feature type="compositionally biased region" description="Basic and acidic residues" evidence="1">
    <location>
        <begin position="32"/>
        <end position="42"/>
    </location>
</feature>
<dbReference type="PANTHER" id="PTHR33223">
    <property type="entry name" value="CCHC-TYPE DOMAIN-CONTAINING PROTEIN"/>
    <property type="match status" value="1"/>
</dbReference>
<dbReference type="PANTHER" id="PTHR33223:SF9">
    <property type="entry name" value="RETROTRANSPOSON GAG DOMAIN-CONTAINING PROTEIN"/>
    <property type="match status" value="1"/>
</dbReference>
<evidence type="ECO:0000313" key="3">
    <source>
        <dbReference type="Proteomes" id="UP000032141"/>
    </source>
</evidence>
<dbReference type="Proteomes" id="UP000032141">
    <property type="component" value="Chromosome C4"/>
</dbReference>
<feature type="compositionally biased region" description="Low complexity" evidence="1">
    <location>
        <begin position="377"/>
        <end position="386"/>
    </location>
</feature>